<feature type="region of interest" description="Disordered" evidence="5">
    <location>
        <begin position="291"/>
        <end position="333"/>
    </location>
</feature>
<keyword evidence="3 6" id="KW-1133">Transmembrane helix</keyword>
<feature type="transmembrane region" description="Helical" evidence="6">
    <location>
        <begin position="203"/>
        <end position="224"/>
    </location>
</feature>
<evidence type="ECO:0000313" key="9">
    <source>
        <dbReference type="Proteomes" id="UP001500503"/>
    </source>
</evidence>
<sequence>MPDPPGGRLQEEVSPVYLAQGIEAINVIERGRSPGYEAWIAVGLVSVSSLAGAWLARRNSARVVVWLAIASATMLVIAMTDLLPDAWREASETGVPWWAIAVAAAVGFLVITYFTRKGCGCEADSDKTAGRHAPGRHRRLKQAVDTALFSGMGTAAALTTHRAIEGATLALTASVVVVVALMVHSASEGLALAALLDMAKQRLAPWLVVACVAPAVGVLAATIHPIPGKVVPILLSIISGVLTRTAVVGLKLAASKQAGGRLSRRQVTIAGLGAITVGALIVVAHTSENAGPARTRTQPVHLAPSPARSVPRTRPRGAPRRGRPTDRPTDRPTAMRLAARPARGGFTYGLKRAEILSPQLNVVTLLVLGALFCYEAIARLIESPEVEGRWVLTTALTTGGHDDGVRAGGRRRDAGGGDAHAEGGLGSHPRDRPDFSPGRSERAGAG</sequence>
<feature type="compositionally biased region" description="Basic and acidic residues" evidence="5">
    <location>
        <begin position="400"/>
        <end position="421"/>
    </location>
</feature>
<feature type="compositionally biased region" description="Basic and acidic residues" evidence="5">
    <location>
        <begin position="428"/>
        <end position="446"/>
    </location>
</feature>
<accession>A0ABP8R8D6</accession>
<dbReference type="InterPro" id="IPR058533">
    <property type="entry name" value="Cation_efflux_TM"/>
</dbReference>
<feature type="transmembrane region" description="Helical" evidence="6">
    <location>
        <begin position="266"/>
        <end position="286"/>
    </location>
</feature>
<evidence type="ECO:0000256" key="5">
    <source>
        <dbReference type="SAM" id="MobiDB-lite"/>
    </source>
</evidence>
<keyword evidence="2 6" id="KW-0812">Transmembrane</keyword>
<comment type="subcellular location">
    <subcellularLocation>
        <location evidence="1">Membrane</location>
        <topology evidence="1">Multi-pass membrane protein</topology>
    </subcellularLocation>
</comment>
<dbReference type="Proteomes" id="UP001500503">
    <property type="component" value="Unassembled WGS sequence"/>
</dbReference>
<gene>
    <name evidence="8" type="ORF">GCM10023191_098940</name>
</gene>
<protein>
    <recommendedName>
        <fullName evidence="7">Cation efflux protein transmembrane domain-containing protein</fullName>
    </recommendedName>
</protein>
<dbReference type="Gene3D" id="1.20.1510.10">
    <property type="entry name" value="Cation efflux protein transmembrane domain"/>
    <property type="match status" value="1"/>
</dbReference>
<evidence type="ECO:0000256" key="4">
    <source>
        <dbReference type="ARBA" id="ARBA00023136"/>
    </source>
</evidence>
<feature type="transmembrane region" description="Helical" evidence="6">
    <location>
        <begin position="230"/>
        <end position="254"/>
    </location>
</feature>
<reference evidence="9" key="1">
    <citation type="journal article" date="2019" name="Int. J. Syst. Evol. Microbiol.">
        <title>The Global Catalogue of Microorganisms (GCM) 10K type strain sequencing project: providing services to taxonomists for standard genome sequencing and annotation.</title>
        <authorList>
            <consortium name="The Broad Institute Genomics Platform"/>
            <consortium name="The Broad Institute Genome Sequencing Center for Infectious Disease"/>
            <person name="Wu L."/>
            <person name="Ma J."/>
        </authorList>
    </citation>
    <scope>NUCLEOTIDE SEQUENCE [LARGE SCALE GENOMIC DNA]</scope>
    <source>
        <strain evidence="9">JCM 17933</strain>
    </source>
</reference>
<name>A0ABP8R8D6_9ACTN</name>
<dbReference type="InterPro" id="IPR027469">
    <property type="entry name" value="Cation_efflux_TMD_sf"/>
</dbReference>
<comment type="caution">
    <text evidence="8">The sequence shown here is derived from an EMBL/GenBank/DDBJ whole genome shotgun (WGS) entry which is preliminary data.</text>
</comment>
<feature type="region of interest" description="Disordered" evidence="5">
    <location>
        <begin position="397"/>
        <end position="446"/>
    </location>
</feature>
<evidence type="ECO:0000256" key="2">
    <source>
        <dbReference type="ARBA" id="ARBA00022692"/>
    </source>
</evidence>
<feature type="transmembrane region" description="Helical" evidence="6">
    <location>
        <begin position="38"/>
        <end position="56"/>
    </location>
</feature>
<feature type="compositionally biased region" description="Basic residues" evidence="5">
    <location>
        <begin position="311"/>
        <end position="322"/>
    </location>
</feature>
<evidence type="ECO:0000259" key="7">
    <source>
        <dbReference type="Pfam" id="PF01545"/>
    </source>
</evidence>
<dbReference type="Pfam" id="PF01545">
    <property type="entry name" value="Cation_efflux"/>
    <property type="match status" value="1"/>
</dbReference>
<evidence type="ECO:0000313" key="8">
    <source>
        <dbReference type="EMBL" id="GAA4521071.1"/>
    </source>
</evidence>
<dbReference type="SUPFAM" id="SSF161111">
    <property type="entry name" value="Cation efflux protein transmembrane domain-like"/>
    <property type="match status" value="1"/>
</dbReference>
<feature type="transmembrane region" description="Helical" evidence="6">
    <location>
        <begin position="170"/>
        <end position="196"/>
    </location>
</feature>
<feature type="transmembrane region" description="Helical" evidence="6">
    <location>
        <begin position="146"/>
        <end position="164"/>
    </location>
</feature>
<keyword evidence="9" id="KW-1185">Reference proteome</keyword>
<evidence type="ECO:0000256" key="6">
    <source>
        <dbReference type="SAM" id="Phobius"/>
    </source>
</evidence>
<evidence type="ECO:0000256" key="3">
    <source>
        <dbReference type="ARBA" id="ARBA00022989"/>
    </source>
</evidence>
<feature type="domain" description="Cation efflux protein transmembrane" evidence="7">
    <location>
        <begin position="334"/>
        <end position="396"/>
    </location>
</feature>
<feature type="transmembrane region" description="Helical" evidence="6">
    <location>
        <begin position="63"/>
        <end position="83"/>
    </location>
</feature>
<organism evidence="8 9">
    <name type="scientific">Actinoallomurus oryzae</name>
    <dbReference type="NCBI Taxonomy" id="502180"/>
    <lineage>
        <taxon>Bacteria</taxon>
        <taxon>Bacillati</taxon>
        <taxon>Actinomycetota</taxon>
        <taxon>Actinomycetes</taxon>
        <taxon>Streptosporangiales</taxon>
        <taxon>Thermomonosporaceae</taxon>
        <taxon>Actinoallomurus</taxon>
    </lineage>
</organism>
<keyword evidence="4 6" id="KW-0472">Membrane</keyword>
<dbReference type="EMBL" id="BAABHF010000068">
    <property type="protein sequence ID" value="GAA4521071.1"/>
    <property type="molecule type" value="Genomic_DNA"/>
</dbReference>
<evidence type="ECO:0000256" key="1">
    <source>
        <dbReference type="ARBA" id="ARBA00004141"/>
    </source>
</evidence>
<proteinExistence type="predicted"/>
<feature type="transmembrane region" description="Helical" evidence="6">
    <location>
        <begin position="95"/>
        <end position="114"/>
    </location>
</feature>